<comment type="subcellular location">
    <subcellularLocation>
        <location evidence="1 6">Nucleus</location>
    </subcellularLocation>
</comment>
<dbReference type="PANTHER" id="PTHR14898">
    <property type="entry name" value="ENHANCER OF POLYCOMB"/>
    <property type="match status" value="1"/>
</dbReference>
<dbReference type="EnsemblPlants" id="LPERR02G00020.1">
    <property type="protein sequence ID" value="LPERR02G00020.1"/>
    <property type="gene ID" value="LPERR02G00020"/>
</dbReference>
<feature type="region of interest" description="Disordered" evidence="7">
    <location>
        <begin position="724"/>
        <end position="744"/>
    </location>
</feature>
<evidence type="ECO:0000256" key="6">
    <source>
        <dbReference type="RuleBase" id="RU361124"/>
    </source>
</evidence>
<accession>A0A0D9VB04</accession>
<evidence type="ECO:0000256" key="4">
    <source>
        <dbReference type="ARBA" id="ARBA00023163"/>
    </source>
</evidence>
<dbReference type="Gramene" id="LPERR02G00020.1">
    <property type="protein sequence ID" value="LPERR02G00020.1"/>
    <property type="gene ID" value="LPERR02G00020"/>
</dbReference>
<evidence type="ECO:0000256" key="5">
    <source>
        <dbReference type="ARBA" id="ARBA00023242"/>
    </source>
</evidence>
<dbReference type="InterPro" id="IPR019542">
    <property type="entry name" value="Enhancer_polycomb-like_N"/>
</dbReference>
<dbReference type="AlphaFoldDB" id="A0A0D9VB04"/>
<feature type="compositionally biased region" description="Basic residues" evidence="7">
    <location>
        <begin position="725"/>
        <end position="736"/>
    </location>
</feature>
<name>A0A0D9VB04_9ORYZ</name>
<keyword evidence="10" id="KW-1185">Reference proteome</keyword>
<proteinExistence type="inferred from homology"/>
<dbReference type="HOGENOM" id="CLU_018699_0_0_1"/>
<reference evidence="9 10" key="1">
    <citation type="submission" date="2012-08" db="EMBL/GenBank/DDBJ databases">
        <title>Oryza genome evolution.</title>
        <authorList>
            <person name="Wing R.A."/>
        </authorList>
    </citation>
    <scope>NUCLEOTIDE SEQUENCE</scope>
</reference>
<keyword evidence="4 6" id="KW-0804">Transcription</keyword>
<organism evidence="9 10">
    <name type="scientific">Leersia perrieri</name>
    <dbReference type="NCBI Taxonomy" id="77586"/>
    <lineage>
        <taxon>Eukaryota</taxon>
        <taxon>Viridiplantae</taxon>
        <taxon>Streptophyta</taxon>
        <taxon>Embryophyta</taxon>
        <taxon>Tracheophyta</taxon>
        <taxon>Spermatophyta</taxon>
        <taxon>Magnoliopsida</taxon>
        <taxon>Liliopsida</taxon>
        <taxon>Poales</taxon>
        <taxon>Poaceae</taxon>
        <taxon>BOP clade</taxon>
        <taxon>Oryzoideae</taxon>
        <taxon>Oryzeae</taxon>
        <taxon>Oryzinae</taxon>
        <taxon>Leersia</taxon>
    </lineage>
</organism>
<dbReference type="InterPro" id="IPR024943">
    <property type="entry name" value="Enhancer_polycomb"/>
</dbReference>
<evidence type="ECO:0000313" key="9">
    <source>
        <dbReference type="EnsemblPlants" id="LPERR02G00020.1"/>
    </source>
</evidence>
<comment type="similarity">
    <text evidence="2 6">Belongs to the enhancer of polycomb family.</text>
</comment>
<evidence type="ECO:0000256" key="2">
    <source>
        <dbReference type="ARBA" id="ARBA00008035"/>
    </source>
</evidence>
<feature type="region of interest" description="Disordered" evidence="7">
    <location>
        <begin position="1"/>
        <end position="53"/>
    </location>
</feature>
<sequence>MRKRAGSEGIRVPSPSPEVPMPHVGARRSTRVFVPKTPRSPPAQPSSHPARVLRSGKRLAFSQESPHWFHWDTTTPNNSCFQLHDGKPPPPLSWPRTRSFGIVYSRKRRRRPPEPKLDTRFALVFTRKRPKVSPFHPNDLATIPCSSSRDFASRTGFFDSHSFTLVDSIPDDLMLLVLVDSSCPGSSHHFLRLLLPLLRWMRRPRRGKLRNLASFLSSGDVATAFALHGLHFVHLQRPRDCSLSQRTFVQCGWCQLRGAKHFEPLVSVNFLAVPSYFQMLHSLIALQSMYLPSVIRRRMHLVGGTEEIYPHNRFEEDSESLNTGDAEPAADLSSNKLCTMVNDYVPLEEIAGVVVHGMRLKKHQRKRSSMRHPLSRQRLAARFPDKVVAMKQIDVASQTEADLPPSASQEHTLEPVKPKVPLEISLDLLEDMEDSDVSTPIGSNGKQKRSSLKSPIERMNERLALAEVRQNIDSVHCRANLLIIQSDRCWRQEGAEVMLEPSDSNEWCIAVKIHGANRASLKPSEQRFYVVNRFTHAYILAIDDGLKLEFPDKWDWLLFKELQIEGRDRNSQGKTIPIPGVHEVSDYIGVIVPSPFSRPMPEYIRTVDDEVGRALSRDSIYDLDSDDEMWLVQFNHSDSDRKSSHLNHISYEDFEKIITTFEKDAFNNPEGTSNVDQILSRCPALEKDHNVLAVYKYWINKRHKKGAPLLRILQGARRGQLSQRSIKKKRSFKRQRSQVGRGKPETILQDSAAEEEALRRVAEAERAAKQAGETAVGLRSRAQCLMAKAELVAYKSVMALRIAEAARISESSRDLVLTTLE</sequence>
<dbReference type="GO" id="GO:0005634">
    <property type="term" value="C:nucleus"/>
    <property type="evidence" value="ECO:0007669"/>
    <property type="project" value="UniProtKB-SubCell"/>
</dbReference>
<dbReference type="GO" id="GO:0006357">
    <property type="term" value="P:regulation of transcription by RNA polymerase II"/>
    <property type="evidence" value="ECO:0007669"/>
    <property type="project" value="InterPro"/>
</dbReference>
<dbReference type="Pfam" id="PF10513">
    <property type="entry name" value="EPL1"/>
    <property type="match status" value="1"/>
</dbReference>
<evidence type="ECO:0000256" key="1">
    <source>
        <dbReference type="ARBA" id="ARBA00004123"/>
    </source>
</evidence>
<reference evidence="9" key="3">
    <citation type="submission" date="2015-04" db="UniProtKB">
        <authorList>
            <consortium name="EnsemblPlants"/>
        </authorList>
    </citation>
    <scope>IDENTIFICATION</scope>
</reference>
<feature type="region of interest" description="Disordered" evidence="7">
    <location>
        <begin position="435"/>
        <end position="454"/>
    </location>
</feature>
<dbReference type="Proteomes" id="UP000032180">
    <property type="component" value="Chromosome 2"/>
</dbReference>
<reference evidence="10" key="2">
    <citation type="submission" date="2013-12" db="EMBL/GenBank/DDBJ databases">
        <authorList>
            <person name="Yu Y."/>
            <person name="Lee S."/>
            <person name="de Baynast K."/>
            <person name="Wissotski M."/>
            <person name="Liu L."/>
            <person name="Talag J."/>
            <person name="Goicoechea J."/>
            <person name="Angelova A."/>
            <person name="Jetty R."/>
            <person name="Kudrna D."/>
            <person name="Golser W."/>
            <person name="Rivera L."/>
            <person name="Zhang J."/>
            <person name="Wing R."/>
        </authorList>
    </citation>
    <scope>NUCLEOTIDE SEQUENCE</scope>
</reference>
<keyword evidence="3 6" id="KW-0805">Transcription regulation</keyword>
<evidence type="ECO:0000259" key="8">
    <source>
        <dbReference type="Pfam" id="PF10513"/>
    </source>
</evidence>
<evidence type="ECO:0000256" key="3">
    <source>
        <dbReference type="ARBA" id="ARBA00023015"/>
    </source>
</evidence>
<evidence type="ECO:0000256" key="7">
    <source>
        <dbReference type="SAM" id="MobiDB-lite"/>
    </source>
</evidence>
<dbReference type="GO" id="GO:0035267">
    <property type="term" value="C:NuA4 histone acetyltransferase complex"/>
    <property type="evidence" value="ECO:0007669"/>
    <property type="project" value="InterPro"/>
</dbReference>
<keyword evidence="5 6" id="KW-0539">Nucleus</keyword>
<feature type="domain" description="Enhancer of polycomb-like N-terminal" evidence="8">
    <location>
        <begin position="570"/>
        <end position="663"/>
    </location>
</feature>
<evidence type="ECO:0000313" key="10">
    <source>
        <dbReference type="Proteomes" id="UP000032180"/>
    </source>
</evidence>
<dbReference type="STRING" id="77586.A0A0D9VB04"/>
<protein>
    <recommendedName>
        <fullName evidence="6">Enhancer of polycomb-like protein</fullName>
    </recommendedName>
</protein>
<dbReference type="eggNOG" id="KOG2261">
    <property type="taxonomic scope" value="Eukaryota"/>
</dbReference>